<dbReference type="InterPro" id="IPR041036">
    <property type="entry name" value="GH5_C"/>
</dbReference>
<accession>A0AAD4CUG4</accession>
<evidence type="ECO:0008006" key="9">
    <source>
        <dbReference type="Google" id="ProtNLM"/>
    </source>
</evidence>
<organism evidence="7 8">
    <name type="scientific">Aspergillus nanangensis</name>
    <dbReference type="NCBI Taxonomy" id="2582783"/>
    <lineage>
        <taxon>Eukaryota</taxon>
        <taxon>Fungi</taxon>
        <taxon>Dikarya</taxon>
        <taxon>Ascomycota</taxon>
        <taxon>Pezizomycotina</taxon>
        <taxon>Eurotiomycetes</taxon>
        <taxon>Eurotiomycetidae</taxon>
        <taxon>Eurotiales</taxon>
        <taxon>Aspergillaceae</taxon>
        <taxon>Aspergillus</taxon>
        <taxon>Aspergillus subgen. Circumdati</taxon>
    </lineage>
</organism>
<feature type="domain" description="Glycoside hydrolase family 5" evidence="5">
    <location>
        <begin position="66"/>
        <end position="130"/>
    </location>
</feature>
<dbReference type="GO" id="GO:1904462">
    <property type="term" value="P:ergosteryl 3-beta-D-glucoside catabolic process"/>
    <property type="evidence" value="ECO:0007669"/>
    <property type="project" value="TreeGrafter"/>
</dbReference>
<evidence type="ECO:0000313" key="7">
    <source>
        <dbReference type="EMBL" id="KAF9892936.1"/>
    </source>
</evidence>
<dbReference type="GO" id="GO:0050295">
    <property type="term" value="F:steryl-beta-glucosidase activity"/>
    <property type="evidence" value="ECO:0007669"/>
    <property type="project" value="TreeGrafter"/>
</dbReference>
<evidence type="ECO:0000259" key="5">
    <source>
        <dbReference type="Pfam" id="PF00150"/>
    </source>
</evidence>
<evidence type="ECO:0000313" key="8">
    <source>
        <dbReference type="Proteomes" id="UP001194746"/>
    </source>
</evidence>
<comment type="similarity">
    <text evidence="1">Belongs to the glycosyl hydrolase 5 (cellulase A) family.</text>
</comment>
<dbReference type="Pfam" id="PF18564">
    <property type="entry name" value="Glyco_hydro_5_C"/>
    <property type="match status" value="1"/>
</dbReference>
<gene>
    <name evidence="7" type="ORF">FE257_000528</name>
</gene>
<proteinExistence type="inferred from homology"/>
<comment type="caution">
    <text evidence="7">The sequence shown here is derived from an EMBL/GenBank/DDBJ whole genome shotgun (WGS) entry which is preliminary data.</text>
</comment>
<dbReference type="InterPro" id="IPR017853">
    <property type="entry name" value="GH"/>
</dbReference>
<dbReference type="Proteomes" id="UP001194746">
    <property type="component" value="Unassembled WGS sequence"/>
</dbReference>
<reference evidence="7" key="1">
    <citation type="journal article" date="2019" name="Beilstein J. Org. Chem.">
        <title>Nanangenines: drimane sesquiterpenoids as the dominant metabolite cohort of a novel Australian fungus, Aspergillus nanangensis.</title>
        <authorList>
            <person name="Lacey H.J."/>
            <person name="Gilchrist C.L.M."/>
            <person name="Crombie A."/>
            <person name="Kalaitzis J.A."/>
            <person name="Vuong D."/>
            <person name="Rutledge P.J."/>
            <person name="Turner P."/>
            <person name="Pitt J.I."/>
            <person name="Lacey E."/>
            <person name="Chooi Y.H."/>
            <person name="Piggott A.M."/>
        </authorList>
    </citation>
    <scope>NUCLEOTIDE SEQUENCE</scope>
    <source>
        <strain evidence="7">MST-FP2251</strain>
    </source>
</reference>
<name>A0AAD4CUG4_ASPNN</name>
<dbReference type="InterPro" id="IPR001547">
    <property type="entry name" value="Glyco_hydro_5"/>
</dbReference>
<dbReference type="PANTHER" id="PTHR31308">
    <property type="match status" value="1"/>
</dbReference>
<dbReference type="Gene3D" id="2.60.40.1180">
    <property type="entry name" value="Golgi alpha-mannosidase II"/>
    <property type="match status" value="1"/>
</dbReference>
<dbReference type="SUPFAM" id="SSF51445">
    <property type="entry name" value="(Trans)glycosidases"/>
    <property type="match status" value="1"/>
</dbReference>
<dbReference type="EMBL" id="VCAU01000010">
    <property type="protein sequence ID" value="KAF9892936.1"/>
    <property type="molecule type" value="Genomic_DNA"/>
</dbReference>
<keyword evidence="8" id="KW-1185">Reference proteome</keyword>
<evidence type="ECO:0000256" key="3">
    <source>
        <dbReference type="ARBA" id="ARBA00023295"/>
    </source>
</evidence>
<evidence type="ECO:0000256" key="1">
    <source>
        <dbReference type="ARBA" id="ARBA00005641"/>
    </source>
</evidence>
<dbReference type="GO" id="GO:0000272">
    <property type="term" value="P:polysaccharide catabolic process"/>
    <property type="evidence" value="ECO:0007669"/>
    <property type="project" value="InterPro"/>
</dbReference>
<evidence type="ECO:0000259" key="6">
    <source>
        <dbReference type="Pfam" id="PF18564"/>
    </source>
</evidence>
<dbReference type="InterPro" id="IPR013780">
    <property type="entry name" value="Glyco_hydro_b"/>
</dbReference>
<sequence>MMSPLRLQIDGRIFKDAQNREITLRGINVAGEAKYPKTPDIPSFVPDNFFDADNVSFVGRPFSLDDAHTHFARLRKWGYNTIRYIFTWEAIEHAGPGKYDDEWISFTIEVLRIAKQYQFYIFMDPHQDVWSRLSGGSGAPAWTLYAAGLDPRGFKRTEAALVQNTYDVPAEFPKMIWSTNYTRLVSQTMFTLFWGGRDFAPKAIIDDMNIQDYLQSHFIAACKYLAQKIHDAGDIENEVVIGWESMNEPHRGLIGYQDISVVPPEQQLQLGTSPTAFQAMLTGSGRACEITTWAFGGFGPHQTGRELVDPEGETAWLSATYDDSKYGWVRDPGWKLGECLWAQHGVWDPSSDQLLRKDYFAKKPQTGEPLNYDKFTNSYFLDHYRAFRDAIRSVWPDSILLCQPPVMEIPPKMKETIDDDPNMVHAVHYYDGLTLLTKHWNRLYNVDVIGVLRGKYLTPAFALKIGESAIRNCLRDQLKFLREESLAYMGEHPMIFTEIGIPYDMDDKHAYKTGDYSSQVRAMDANHYALEGSTANGFTLWLYTSQNNHDWGDNWNGEDLSIFSQDDPELPSGKILALEGGARSQSDPHSPAYSESQSTTDEQHVGPENLKNALRAPSITSVDYSQSIQENVGFRAAEAYIRPSPIFTNGVIRDYVFDLRNCTFTMSIDGTRQSPEQDTPTEIYLPEFHFPETQSVVSVSSGEWSIDSAEINSLKIQRLRWWHLKGDQEIKVQGVKRKPGDATDVSADDLTYLEQCQSGGCSVM</sequence>
<dbReference type="FunFam" id="3.20.20.80:FF:000131">
    <property type="entry name" value="Glycoside hydrolase superfamily"/>
    <property type="match status" value="1"/>
</dbReference>
<feature type="compositionally biased region" description="Polar residues" evidence="4">
    <location>
        <begin position="583"/>
        <end position="600"/>
    </location>
</feature>
<keyword evidence="2" id="KW-0378">Hydrolase</keyword>
<keyword evidence="3" id="KW-0326">Glycosidase</keyword>
<feature type="domain" description="Glycoside hydrolase family 5 C-terminal" evidence="6">
    <location>
        <begin position="642"/>
        <end position="732"/>
    </location>
</feature>
<dbReference type="Pfam" id="PF00150">
    <property type="entry name" value="Cellulase"/>
    <property type="match status" value="1"/>
</dbReference>
<dbReference type="AlphaFoldDB" id="A0AAD4CUG4"/>
<dbReference type="PANTHER" id="PTHR31308:SF5">
    <property type="entry name" value="ERGOSTERYL-BETA-GLUCOSIDASE"/>
    <property type="match status" value="1"/>
</dbReference>
<protein>
    <recommendedName>
        <fullName evidence="9">Glycosyl hydrolase</fullName>
    </recommendedName>
</protein>
<dbReference type="Gene3D" id="3.20.20.80">
    <property type="entry name" value="Glycosidases"/>
    <property type="match status" value="2"/>
</dbReference>
<dbReference type="InterPro" id="IPR052066">
    <property type="entry name" value="Glycosphingolipid_Hydrolases"/>
</dbReference>
<evidence type="ECO:0000256" key="4">
    <source>
        <dbReference type="SAM" id="MobiDB-lite"/>
    </source>
</evidence>
<evidence type="ECO:0000256" key="2">
    <source>
        <dbReference type="ARBA" id="ARBA00022801"/>
    </source>
</evidence>
<feature type="region of interest" description="Disordered" evidence="4">
    <location>
        <begin position="580"/>
        <end position="605"/>
    </location>
</feature>
<dbReference type="FunFam" id="3.20.20.80:FF:000106">
    <property type="entry name" value="Glycosyl hydrolase, putative"/>
    <property type="match status" value="1"/>
</dbReference>
<reference evidence="7" key="2">
    <citation type="submission" date="2020-02" db="EMBL/GenBank/DDBJ databases">
        <authorList>
            <person name="Gilchrist C.L.M."/>
            <person name="Chooi Y.-H."/>
        </authorList>
    </citation>
    <scope>NUCLEOTIDE SEQUENCE</scope>
    <source>
        <strain evidence="7">MST-FP2251</strain>
    </source>
</reference>